<dbReference type="CDD" id="cd23832">
    <property type="entry name" value="DRWD-C_FANCL"/>
    <property type="match status" value="1"/>
</dbReference>
<feature type="domain" description="FANCL UBC-like" evidence="2">
    <location>
        <begin position="181"/>
        <end position="270"/>
    </location>
</feature>
<dbReference type="InterPro" id="IPR026848">
    <property type="entry name" value="Fancl"/>
</dbReference>
<dbReference type="InterPro" id="IPR019162">
    <property type="entry name" value="FancL_WD-rpt_cont_dom"/>
</dbReference>
<dbReference type="PANTHER" id="PTHR13206:SF0">
    <property type="entry name" value="E3 UBIQUITIN-PROTEIN LIGASE FANCL"/>
    <property type="match status" value="1"/>
</dbReference>
<gene>
    <name evidence="3" type="ORF">G6F51_006215</name>
</gene>
<dbReference type="Pfam" id="PF09765">
    <property type="entry name" value="FANCL_d1"/>
    <property type="match status" value="1"/>
</dbReference>
<dbReference type="CDD" id="cd23786">
    <property type="entry name" value="ELF_FANCL"/>
    <property type="match status" value="1"/>
</dbReference>
<name>A0A9P6YBJ3_RHIOR</name>
<dbReference type="GO" id="GO:0036297">
    <property type="term" value="P:interstrand cross-link repair"/>
    <property type="evidence" value="ECO:0007669"/>
    <property type="project" value="InterPro"/>
</dbReference>
<dbReference type="Proteomes" id="UP000717996">
    <property type="component" value="Unassembled WGS sequence"/>
</dbReference>
<dbReference type="CDD" id="cd23831">
    <property type="entry name" value="DRWD-N_FANCL"/>
    <property type="match status" value="1"/>
</dbReference>
<dbReference type="GO" id="GO:0061630">
    <property type="term" value="F:ubiquitin protein ligase activity"/>
    <property type="evidence" value="ECO:0007669"/>
    <property type="project" value="TreeGrafter"/>
</dbReference>
<sequence length="318" mass="37180">MHKVPFPLIIPIEEEKKIYKGYIPIHKQEYLIQVQLGPGGQLFGTKELNELIDNKKTLIENKLHEAKDIMTFLLEFKEIIEESITSESNKTTTFQPMSSKISHIYQELSIIGFDKVHYMSETMDEILFKIIYHELKVTLPSNYPFVPPQIIAYIPTQIESSLSIADIVNRHEQIIRQHQKLFDCLDDLDKHMRILEPEKPNRSDTWRKIALGHHCSLYLEITDPMSPFDKPQIRLFGSEKRVENLRKAWDHTFWDKEVALHVNLLNIFQLVPDEKQGQEDYTNTTDIECGICYSYKLENGEAPETILAAIQSKYNTEF</sequence>
<evidence type="ECO:0000313" key="3">
    <source>
        <dbReference type="EMBL" id="KAG1544198.1"/>
    </source>
</evidence>
<dbReference type="InterPro" id="IPR043003">
    <property type="entry name" value="FANCL_d3_sf"/>
</dbReference>
<dbReference type="PANTHER" id="PTHR13206">
    <property type="entry name" value="UBIQUITIN LIGASE PROTEIN PHF9 FANCONI ANEMIA GROUP L PROTEIN"/>
    <property type="match status" value="1"/>
</dbReference>
<dbReference type="InterPro" id="IPR044037">
    <property type="entry name" value="FANCL_d3"/>
</dbReference>
<dbReference type="OrthoDB" id="10263265at2759"/>
<evidence type="ECO:0000259" key="1">
    <source>
        <dbReference type="Pfam" id="PF09765"/>
    </source>
</evidence>
<dbReference type="GO" id="GO:0043240">
    <property type="term" value="C:Fanconi anaemia nuclear complex"/>
    <property type="evidence" value="ECO:0007669"/>
    <property type="project" value="InterPro"/>
</dbReference>
<accession>A0A9P6YBJ3</accession>
<evidence type="ECO:0000259" key="2">
    <source>
        <dbReference type="Pfam" id="PF18891"/>
    </source>
</evidence>
<dbReference type="Gene3D" id="3.10.110.20">
    <property type="entry name" value="RWD domain-like"/>
    <property type="match status" value="1"/>
</dbReference>
<dbReference type="AlphaFoldDB" id="A0A9P6YBJ3"/>
<comment type="caution">
    <text evidence="3">The sequence shown here is derived from an EMBL/GenBank/DDBJ whole genome shotgun (WGS) entry which is preliminary data.</text>
</comment>
<protein>
    <submittedName>
        <fullName evidence="3">Uncharacterized protein</fullName>
    </submittedName>
</protein>
<dbReference type="Gene3D" id="3.10.110.10">
    <property type="entry name" value="Ubiquitin Conjugating Enzyme"/>
    <property type="match status" value="1"/>
</dbReference>
<organism evidence="3 4">
    <name type="scientific">Rhizopus oryzae</name>
    <name type="common">Mucormycosis agent</name>
    <name type="synonym">Rhizopus arrhizus var. delemar</name>
    <dbReference type="NCBI Taxonomy" id="64495"/>
    <lineage>
        <taxon>Eukaryota</taxon>
        <taxon>Fungi</taxon>
        <taxon>Fungi incertae sedis</taxon>
        <taxon>Mucoromycota</taxon>
        <taxon>Mucoromycotina</taxon>
        <taxon>Mucoromycetes</taxon>
        <taxon>Mucorales</taxon>
        <taxon>Mucorineae</taxon>
        <taxon>Rhizopodaceae</taxon>
        <taxon>Rhizopus</taxon>
    </lineage>
</organism>
<evidence type="ECO:0000313" key="4">
    <source>
        <dbReference type="Proteomes" id="UP000717996"/>
    </source>
</evidence>
<dbReference type="Pfam" id="PF18891">
    <property type="entry name" value="FANCL_d3"/>
    <property type="match status" value="1"/>
</dbReference>
<dbReference type="GO" id="GO:0006513">
    <property type="term" value="P:protein monoubiquitination"/>
    <property type="evidence" value="ECO:0007669"/>
    <property type="project" value="TreeGrafter"/>
</dbReference>
<proteinExistence type="predicted"/>
<dbReference type="InterPro" id="IPR016135">
    <property type="entry name" value="UBQ-conjugating_enzyme/RWD"/>
</dbReference>
<feature type="domain" description="Fanconi anemia complex subunit FancL WD-repeat containing" evidence="1">
    <location>
        <begin position="6"/>
        <end position="81"/>
    </location>
</feature>
<dbReference type="EMBL" id="JAANIT010000825">
    <property type="protein sequence ID" value="KAG1544198.1"/>
    <property type="molecule type" value="Genomic_DNA"/>
</dbReference>
<reference evidence="3" key="1">
    <citation type="journal article" date="2020" name="Microb. Genom.">
        <title>Genetic diversity of clinical and environmental Mucorales isolates obtained from an investigation of mucormycosis cases among solid organ transplant recipients.</title>
        <authorList>
            <person name="Nguyen M.H."/>
            <person name="Kaul D."/>
            <person name="Muto C."/>
            <person name="Cheng S.J."/>
            <person name="Richter R.A."/>
            <person name="Bruno V.M."/>
            <person name="Liu G."/>
            <person name="Beyhan S."/>
            <person name="Sundermann A.J."/>
            <person name="Mounaud S."/>
            <person name="Pasculle A.W."/>
            <person name="Nierman W.C."/>
            <person name="Driscoll E."/>
            <person name="Cumbie R."/>
            <person name="Clancy C.J."/>
            <person name="Dupont C.L."/>
        </authorList>
    </citation>
    <scope>NUCLEOTIDE SEQUENCE</scope>
    <source>
        <strain evidence="3">GL16</strain>
    </source>
</reference>